<dbReference type="AlphaFoldDB" id="A0A2Z6N9P8"/>
<accession>A0A2Z6N9P8</accession>
<evidence type="ECO:0000313" key="2">
    <source>
        <dbReference type="EMBL" id="GAU41444.1"/>
    </source>
</evidence>
<name>A0A2Z6N9P8_TRISU</name>
<protein>
    <recommendedName>
        <fullName evidence="1">Reverse transcriptase zinc-binding domain-containing protein</fullName>
    </recommendedName>
</protein>
<keyword evidence="3" id="KW-1185">Reference proteome</keyword>
<organism evidence="2 3">
    <name type="scientific">Trifolium subterraneum</name>
    <name type="common">Subterranean clover</name>
    <dbReference type="NCBI Taxonomy" id="3900"/>
    <lineage>
        <taxon>Eukaryota</taxon>
        <taxon>Viridiplantae</taxon>
        <taxon>Streptophyta</taxon>
        <taxon>Embryophyta</taxon>
        <taxon>Tracheophyta</taxon>
        <taxon>Spermatophyta</taxon>
        <taxon>Magnoliopsida</taxon>
        <taxon>eudicotyledons</taxon>
        <taxon>Gunneridae</taxon>
        <taxon>Pentapetalae</taxon>
        <taxon>rosids</taxon>
        <taxon>fabids</taxon>
        <taxon>Fabales</taxon>
        <taxon>Fabaceae</taxon>
        <taxon>Papilionoideae</taxon>
        <taxon>50 kb inversion clade</taxon>
        <taxon>NPAAA clade</taxon>
        <taxon>Hologalegina</taxon>
        <taxon>IRL clade</taxon>
        <taxon>Trifolieae</taxon>
        <taxon>Trifolium</taxon>
    </lineage>
</organism>
<reference evidence="3" key="1">
    <citation type="journal article" date="2017" name="Front. Plant Sci.">
        <title>Climate Clever Clovers: New Paradigm to Reduce the Environmental Footprint of Ruminants by Breeding Low Methanogenic Forages Utilizing Haplotype Variation.</title>
        <authorList>
            <person name="Kaur P."/>
            <person name="Appels R."/>
            <person name="Bayer P.E."/>
            <person name="Keeble-Gagnere G."/>
            <person name="Wang J."/>
            <person name="Hirakawa H."/>
            <person name="Shirasawa K."/>
            <person name="Vercoe P."/>
            <person name="Stefanova K."/>
            <person name="Durmic Z."/>
            <person name="Nichols P."/>
            <person name="Revell C."/>
            <person name="Isobe S.N."/>
            <person name="Edwards D."/>
            <person name="Erskine W."/>
        </authorList>
    </citation>
    <scope>NUCLEOTIDE SEQUENCE [LARGE SCALE GENOMIC DNA]</scope>
    <source>
        <strain evidence="3">cv. Daliak</strain>
    </source>
</reference>
<gene>
    <name evidence="2" type="ORF">TSUD_98400</name>
</gene>
<dbReference type="EMBL" id="DF973864">
    <property type="protein sequence ID" value="GAU41444.1"/>
    <property type="molecule type" value="Genomic_DNA"/>
</dbReference>
<sequence>MSYTWRSILKASWIIKKGCYWTIGSGEDVDIWQDNWIHQKGNSNTWSLKPDQATYQKVKDIMNPHSNSWNEPLINQLFIPIEAKMICQIPIIDKTQHDALTWDGTLDGNYSVKSGYQAIMNWVESTTTNTTSSSAMSNNIWQILWKLNVPPKHSHFIWRLLNEALPVKGNLFKKGIRCDPLCPRCSNHVETSHHVFLDCVWAKQVWFASSLTINLNGCHFENLNDWVLHMFNQTDQASKELIAATLYGIWYARNLLVFQEKNLPPNDVSHIAFAQLQEFQRYVRGFSSASWGLNGRNQSENVNANPSARLNFLRDKVNINSKSENNAEIGGNSRQVDFVRGAIDEDEKRVMVGCVSEEREEG</sequence>
<feature type="domain" description="Reverse transcriptase zinc-binding" evidence="1">
    <location>
        <begin position="110"/>
        <end position="206"/>
    </location>
</feature>
<dbReference type="InterPro" id="IPR026960">
    <property type="entry name" value="RVT-Znf"/>
</dbReference>
<dbReference type="Pfam" id="PF13966">
    <property type="entry name" value="zf-RVT"/>
    <property type="match status" value="1"/>
</dbReference>
<dbReference type="OrthoDB" id="1348681at2759"/>
<proteinExistence type="predicted"/>
<evidence type="ECO:0000313" key="3">
    <source>
        <dbReference type="Proteomes" id="UP000242715"/>
    </source>
</evidence>
<evidence type="ECO:0000259" key="1">
    <source>
        <dbReference type="Pfam" id="PF13966"/>
    </source>
</evidence>
<dbReference type="Proteomes" id="UP000242715">
    <property type="component" value="Unassembled WGS sequence"/>
</dbReference>